<evidence type="ECO:0000256" key="1">
    <source>
        <dbReference type="SAM" id="MobiDB-lite"/>
    </source>
</evidence>
<dbReference type="EMBL" id="JWZX01000195">
    <property type="protein sequence ID" value="KOO53523.1"/>
    <property type="molecule type" value="Genomic_DNA"/>
</dbReference>
<keyword evidence="3" id="KW-1185">Reference proteome</keyword>
<proteinExistence type="predicted"/>
<evidence type="ECO:0000313" key="3">
    <source>
        <dbReference type="Proteomes" id="UP000037460"/>
    </source>
</evidence>
<name>A0A0M0LS22_9EUKA</name>
<comment type="caution">
    <text evidence="2">The sequence shown here is derived from an EMBL/GenBank/DDBJ whole genome shotgun (WGS) entry which is preliminary data.</text>
</comment>
<evidence type="ECO:0000313" key="2">
    <source>
        <dbReference type="EMBL" id="KOO53523.1"/>
    </source>
</evidence>
<gene>
    <name evidence="2" type="ORF">Ctob_015652</name>
</gene>
<feature type="region of interest" description="Disordered" evidence="1">
    <location>
        <begin position="33"/>
        <end position="62"/>
    </location>
</feature>
<dbReference type="AlphaFoldDB" id="A0A0M0LS22"/>
<dbReference type="OrthoDB" id="45033at2759"/>
<feature type="region of interest" description="Disordered" evidence="1">
    <location>
        <begin position="1"/>
        <end position="20"/>
    </location>
</feature>
<protein>
    <submittedName>
        <fullName evidence="2">Uncharacterized protein</fullName>
    </submittedName>
</protein>
<sequence>MAPESSTVEATEKATEKATVEATVEAAVEATVEATVSASAEKPPKKRRTSFDPADADSPESSEKLLASLAKYLEHCGGSAEMITGWYTKTEFRKNGATAGTYDSYFFNTQ</sequence>
<reference evidence="3" key="1">
    <citation type="journal article" date="2015" name="PLoS Genet.">
        <title>Genome Sequence and Transcriptome Analyses of Chrysochromulina tobin: Metabolic Tools for Enhanced Algal Fitness in the Prominent Order Prymnesiales (Haptophyceae).</title>
        <authorList>
            <person name="Hovde B.T."/>
            <person name="Deodato C.R."/>
            <person name="Hunsperger H.M."/>
            <person name="Ryken S.A."/>
            <person name="Yost W."/>
            <person name="Jha R.K."/>
            <person name="Patterson J."/>
            <person name="Monnat R.J. Jr."/>
            <person name="Barlow S.B."/>
            <person name="Starkenburg S.R."/>
            <person name="Cattolico R.A."/>
        </authorList>
    </citation>
    <scope>NUCLEOTIDE SEQUENCE</scope>
    <source>
        <strain evidence="3">CCMP291</strain>
    </source>
</reference>
<feature type="non-terminal residue" evidence="2">
    <location>
        <position position="110"/>
    </location>
</feature>
<accession>A0A0M0LS22</accession>
<feature type="compositionally biased region" description="Basic and acidic residues" evidence="1">
    <location>
        <begin position="10"/>
        <end position="19"/>
    </location>
</feature>
<dbReference type="Proteomes" id="UP000037460">
    <property type="component" value="Unassembled WGS sequence"/>
</dbReference>
<organism evidence="2 3">
    <name type="scientific">Chrysochromulina tobinii</name>
    <dbReference type="NCBI Taxonomy" id="1460289"/>
    <lineage>
        <taxon>Eukaryota</taxon>
        <taxon>Haptista</taxon>
        <taxon>Haptophyta</taxon>
        <taxon>Prymnesiophyceae</taxon>
        <taxon>Prymnesiales</taxon>
        <taxon>Chrysochromulinaceae</taxon>
        <taxon>Chrysochromulina</taxon>
    </lineage>
</organism>